<feature type="compositionally biased region" description="Polar residues" evidence="1">
    <location>
        <begin position="250"/>
        <end position="259"/>
    </location>
</feature>
<feature type="compositionally biased region" description="Low complexity" evidence="1">
    <location>
        <begin position="319"/>
        <end position="338"/>
    </location>
</feature>
<evidence type="ECO:0000313" key="4">
    <source>
        <dbReference type="Proteomes" id="UP001408356"/>
    </source>
</evidence>
<feature type="compositionally biased region" description="Low complexity" evidence="1">
    <location>
        <begin position="724"/>
        <end position="733"/>
    </location>
</feature>
<feature type="compositionally biased region" description="Basic and acidic residues" evidence="1">
    <location>
        <begin position="143"/>
        <end position="162"/>
    </location>
</feature>
<gene>
    <name evidence="3" type="ORF">SUNI508_01926</name>
</gene>
<name>A0ABR2UPE5_9PEZI</name>
<evidence type="ECO:0000256" key="2">
    <source>
        <dbReference type="SAM" id="Phobius"/>
    </source>
</evidence>
<feature type="compositionally biased region" description="Polar residues" evidence="1">
    <location>
        <begin position="879"/>
        <end position="890"/>
    </location>
</feature>
<dbReference type="InterPro" id="IPR038769">
    <property type="entry name" value="MTC4"/>
</dbReference>
<accession>A0ABR2UPE5</accession>
<feature type="compositionally biased region" description="Basic and acidic residues" evidence="1">
    <location>
        <begin position="97"/>
        <end position="124"/>
    </location>
</feature>
<dbReference type="EMBL" id="JARVKF010000407">
    <property type="protein sequence ID" value="KAK9416509.1"/>
    <property type="molecule type" value="Genomic_DNA"/>
</dbReference>
<feature type="compositionally biased region" description="Low complexity" evidence="1">
    <location>
        <begin position="671"/>
        <end position="682"/>
    </location>
</feature>
<keyword evidence="2" id="KW-1133">Transmembrane helix</keyword>
<feature type="compositionally biased region" description="Basic and acidic residues" evidence="1">
    <location>
        <begin position="941"/>
        <end position="950"/>
    </location>
</feature>
<sequence>MANDDEQPPHPQGSFNPAPRHTRTSTLTSSRSHASYETGESSTTASDSFAAQDPSLMSSTQPEHHVTDKPRHAAEDGRRRSHRPRPTGGFLLADPVFDEKSGRPNAVDRDDGRRRSRIPVDSRRAKSPRYGTPGRSSSSNDASPDHRTSREDMARVASEKKYIAKGRGTASSRIPSPRTNEPVDLDSTQIVSMALNLSESRRMAQRRNVSSPIPPRLAQVPDSPVGGSLKQHLQQQRRTSRNISPKPEKSTLTPRNVSVSGGRLTSPLQTSFDPDTSYTYHFSSSTLNRALKAKEHFELMAQYRRLLNLVPPLQYKGQTSRPSTSSPPTSPTSGSSSSYPFSGAPVTLGRPYNPLQYIRNRKVRARERQAIDGEAQGFSDVHRVTDWVDQAATAAATSPLQPENSPSIPTFSGAHAALDQNTSKIPTKISSTTKPKRPRIDWFIQPADMVADLYWVEQDDNKSLIEDRHYARIFPSSKKAAVKSRPLSQETNDQNAAMLAGHRLSQEGGEGSGTSADRYLSDSNAVSRTDTEVSHVSTRDRARQKLHELKGLHHRHHSPAHSHHDFLHLRKSSYSDTSDSEPDRRKRERSGTVSANSKAVLEKQMNEMLAKEALSIKEPSSDGTNVEQYKPFRPTLMTPEKTPGPSVFDQVRGDVRIEGPATDRSDRAQVRYRSPSRSGRPSLEVPRWNTRASMDLDTSAPPSPDLRASRNGTHYIPGIGMDLSPPSSRPESPVRNPFSKVKSIFRDRSRDRANGSALPSRDEKLDSSVEETEQFTLSPATVEGIGSPARRRSKSPAPKVPRVETHKSHKSMGSLRASKEDQIGLRNILKGSAKIDDIIRGGVTKVSDFLWKKDQEGEGASSGTSSDESDIEPVRGRARTSTALAHTASEQPHERHQGTNYLDTMPSFKPASGTANPAAPEDSGLVVPLDHPTQPRSRRSNRFEELKPPRIDVLNASPTSSPVESAKPRNNYDTTFSDSDSQSRDSGVLAMDGARKSAAQLNALLSLPAPSNRPRDSHSQSRHWSISDRSPSPRPSTQLSKREVARLRALALSSGIKAMEIARRAAEPHPVSNAPGTKTILPIPWSELSAFVTDAQQIPAAAPQLEVYTTTAHVLISNIKSSDASLEKSASTFINGDIRQLHNRVDALHARVATELIDMTRRAADEADECSRDMVDSQRLKVKRVVDTVEKMLRRRRRRFRWARRGGWLMVEWALVGFMWYVWFVVMILRIFFGIGRGVWNGMRWLLWL</sequence>
<dbReference type="PANTHER" id="PTHR38426">
    <property type="entry name" value="MAINTENANCE OF TELOMERE CAPPING PROTEIN 4"/>
    <property type="match status" value="1"/>
</dbReference>
<proteinExistence type="predicted"/>
<keyword evidence="2" id="KW-0812">Transmembrane</keyword>
<feature type="compositionally biased region" description="Low complexity" evidence="1">
    <location>
        <begin position="24"/>
        <end position="33"/>
    </location>
</feature>
<feature type="compositionally biased region" description="Polar residues" evidence="1">
    <location>
        <begin position="169"/>
        <end position="179"/>
    </location>
</feature>
<feature type="region of interest" description="Disordered" evidence="1">
    <location>
        <begin position="573"/>
        <end position="600"/>
    </location>
</feature>
<feature type="compositionally biased region" description="Polar residues" evidence="1">
    <location>
        <begin position="38"/>
        <end position="61"/>
    </location>
</feature>
<feature type="region of interest" description="Disordered" evidence="1">
    <location>
        <begin position="1006"/>
        <end position="1042"/>
    </location>
</feature>
<evidence type="ECO:0000313" key="3">
    <source>
        <dbReference type="EMBL" id="KAK9416509.1"/>
    </source>
</evidence>
<comment type="caution">
    <text evidence="3">The sequence shown here is derived from an EMBL/GenBank/DDBJ whole genome shotgun (WGS) entry which is preliminary data.</text>
</comment>
<feature type="transmembrane region" description="Helical" evidence="2">
    <location>
        <begin position="1207"/>
        <end position="1233"/>
    </location>
</feature>
<organism evidence="3 4">
    <name type="scientific">Seiridium unicorne</name>
    <dbReference type="NCBI Taxonomy" id="138068"/>
    <lineage>
        <taxon>Eukaryota</taxon>
        <taxon>Fungi</taxon>
        <taxon>Dikarya</taxon>
        <taxon>Ascomycota</taxon>
        <taxon>Pezizomycotina</taxon>
        <taxon>Sordariomycetes</taxon>
        <taxon>Xylariomycetidae</taxon>
        <taxon>Amphisphaeriales</taxon>
        <taxon>Sporocadaceae</taxon>
        <taxon>Seiridium</taxon>
    </lineage>
</organism>
<feature type="compositionally biased region" description="Basic and acidic residues" evidence="1">
    <location>
        <begin position="62"/>
        <end position="78"/>
    </location>
</feature>
<dbReference type="Proteomes" id="UP001408356">
    <property type="component" value="Unassembled WGS sequence"/>
</dbReference>
<dbReference type="PANTHER" id="PTHR38426:SF1">
    <property type="entry name" value="MAINTENANCE OF TELOMERE CAPPING PROTEIN 4"/>
    <property type="match status" value="1"/>
</dbReference>
<feature type="region of interest" description="Disordered" evidence="1">
    <location>
        <begin position="314"/>
        <end position="347"/>
    </location>
</feature>
<feature type="region of interest" description="Disordered" evidence="1">
    <location>
        <begin position="505"/>
        <end position="543"/>
    </location>
</feature>
<keyword evidence="4" id="KW-1185">Reference proteome</keyword>
<reference evidence="3 4" key="1">
    <citation type="journal article" date="2024" name="J. Plant Pathol.">
        <title>Sequence and assembly of the genome of Seiridium unicorne, isolate CBS 538.82, causal agent of cypress canker disease.</title>
        <authorList>
            <person name="Scali E."/>
            <person name="Rocca G.D."/>
            <person name="Danti R."/>
            <person name="Garbelotto M."/>
            <person name="Barberini S."/>
            <person name="Baroncelli R."/>
            <person name="Emiliani G."/>
        </authorList>
    </citation>
    <scope>NUCLEOTIDE SEQUENCE [LARGE SCALE GENOMIC DNA]</scope>
    <source>
        <strain evidence="3 4">BM-138-508</strain>
    </source>
</reference>
<keyword evidence="2" id="KW-0472">Membrane</keyword>
<feature type="compositionally biased region" description="Basic and acidic residues" evidence="1">
    <location>
        <begin position="529"/>
        <end position="543"/>
    </location>
</feature>
<feature type="compositionally biased region" description="Polar residues" evidence="1">
    <location>
        <begin position="971"/>
        <end position="980"/>
    </location>
</feature>
<feature type="compositionally biased region" description="Basic and acidic residues" evidence="1">
    <location>
        <begin position="744"/>
        <end position="753"/>
    </location>
</feature>
<feature type="region of interest" description="Disordered" evidence="1">
    <location>
        <begin position="855"/>
        <end position="990"/>
    </location>
</feature>
<feature type="compositionally biased region" description="Polar residues" evidence="1">
    <location>
        <begin position="231"/>
        <end position="243"/>
    </location>
</feature>
<feature type="compositionally biased region" description="Polar residues" evidence="1">
    <location>
        <begin position="186"/>
        <end position="198"/>
    </location>
</feature>
<evidence type="ECO:0000256" key="1">
    <source>
        <dbReference type="SAM" id="MobiDB-lite"/>
    </source>
</evidence>
<feature type="region of interest" description="Disordered" evidence="1">
    <location>
        <begin position="1"/>
        <end position="273"/>
    </location>
</feature>
<feature type="region of interest" description="Disordered" evidence="1">
    <location>
        <begin position="614"/>
        <end position="819"/>
    </location>
</feature>
<feature type="compositionally biased region" description="Basic and acidic residues" evidence="1">
    <location>
        <begin position="651"/>
        <end position="669"/>
    </location>
</feature>
<protein>
    <submittedName>
        <fullName evidence="3">Uncharacterized protein</fullName>
    </submittedName>
</protein>